<dbReference type="Pfam" id="PF08443">
    <property type="entry name" value="RimK"/>
    <property type="match status" value="1"/>
</dbReference>
<dbReference type="Gene3D" id="3.30.470.20">
    <property type="entry name" value="ATP-grasp fold, B domain"/>
    <property type="match status" value="1"/>
</dbReference>
<dbReference type="PANTHER" id="PTHR21621:SF2">
    <property type="entry name" value="COENZYME GAMMA-F420-2:ALPHA-L-GLUTAMATE LIGASE"/>
    <property type="match status" value="1"/>
</dbReference>
<evidence type="ECO:0000256" key="2">
    <source>
        <dbReference type="ARBA" id="ARBA00022741"/>
    </source>
</evidence>
<dbReference type="Gene3D" id="3.40.50.20">
    <property type="match status" value="1"/>
</dbReference>
<dbReference type="AlphaFoldDB" id="A0A482Y072"/>
<dbReference type="GO" id="GO:0005737">
    <property type="term" value="C:cytoplasm"/>
    <property type="evidence" value="ECO:0007669"/>
    <property type="project" value="TreeGrafter"/>
</dbReference>
<protein>
    <submittedName>
        <fullName evidence="6">RimK family alpha-L-glutamate ligase</fullName>
    </submittedName>
</protein>
<keyword evidence="2 4" id="KW-0547">Nucleotide-binding</keyword>
<proteinExistence type="predicted"/>
<keyword evidence="1" id="KW-0479">Metal-binding</keyword>
<dbReference type="InterPro" id="IPR004666">
    <property type="entry name" value="Rp_bS6_RimK/Lys_biosynth_LsyX"/>
</dbReference>
<dbReference type="InterPro" id="IPR021109">
    <property type="entry name" value="Peptidase_aspartic_dom_sf"/>
</dbReference>
<gene>
    <name evidence="6" type="ORF">ELS17_11900</name>
</gene>
<dbReference type="PANTHER" id="PTHR21621">
    <property type="entry name" value="RIBOSOMAL PROTEIN S6 MODIFICATION PROTEIN"/>
    <property type="match status" value="1"/>
</dbReference>
<dbReference type="NCBIfam" id="TIGR00768">
    <property type="entry name" value="rimK_fam"/>
    <property type="match status" value="1"/>
</dbReference>
<dbReference type="GO" id="GO:0005524">
    <property type="term" value="F:ATP binding"/>
    <property type="evidence" value="ECO:0007669"/>
    <property type="project" value="UniProtKB-UniRule"/>
</dbReference>
<name>A0A482Y072_9EURY</name>
<organism evidence="6 7">
    <name type="scientific">Natrinema altunense</name>
    <dbReference type="NCBI Taxonomy" id="222984"/>
    <lineage>
        <taxon>Archaea</taxon>
        <taxon>Methanobacteriati</taxon>
        <taxon>Methanobacteriota</taxon>
        <taxon>Stenosarchaea group</taxon>
        <taxon>Halobacteria</taxon>
        <taxon>Halobacteriales</taxon>
        <taxon>Natrialbaceae</taxon>
        <taxon>Natrinema</taxon>
    </lineage>
</organism>
<dbReference type="InterPro" id="IPR008503">
    <property type="entry name" value="Asp_endopeptidase"/>
</dbReference>
<dbReference type="Pfam" id="PF05618">
    <property type="entry name" value="Zn_protease"/>
    <property type="match status" value="1"/>
</dbReference>
<evidence type="ECO:0000259" key="5">
    <source>
        <dbReference type="PROSITE" id="PS50975"/>
    </source>
</evidence>
<evidence type="ECO:0000313" key="6">
    <source>
        <dbReference type="EMBL" id="RZH67555.1"/>
    </source>
</evidence>
<keyword evidence="6" id="KW-0436">Ligase</keyword>
<evidence type="ECO:0000256" key="4">
    <source>
        <dbReference type="PROSITE-ProRule" id="PRU00409"/>
    </source>
</evidence>
<reference evidence="6 7" key="1">
    <citation type="submission" date="2019-02" db="EMBL/GenBank/DDBJ databases">
        <title>Genome analysis provides insights into bioremediation potentialities and Haloocin production by Natrinema altunense strain 4.1R isolated from Chott Douz in Tunisian desert.</title>
        <authorList>
            <person name="Najjari A."/>
            <person name="Youssef N."/>
            <person name="Ben Dhia O."/>
            <person name="Ferjani R."/>
            <person name="El Hidri D."/>
            <person name="Ouzari H.I."/>
            <person name="Cherif A."/>
        </authorList>
    </citation>
    <scope>NUCLEOTIDE SEQUENCE [LARGE SCALE GENOMIC DNA]</scope>
    <source>
        <strain evidence="6 7">4.1R</strain>
    </source>
</reference>
<dbReference type="Proteomes" id="UP000292704">
    <property type="component" value="Unassembled WGS sequence"/>
</dbReference>
<keyword evidence="3 4" id="KW-0067">ATP-binding</keyword>
<dbReference type="SUPFAM" id="SSF50630">
    <property type="entry name" value="Acid proteases"/>
    <property type="match status" value="1"/>
</dbReference>
<dbReference type="InterPro" id="IPR013651">
    <property type="entry name" value="ATP-grasp_RimK-type"/>
</dbReference>
<dbReference type="GO" id="GO:0043774">
    <property type="term" value="F:coenzyme F420-2 alpha-glutamyl ligase activity"/>
    <property type="evidence" value="ECO:0007669"/>
    <property type="project" value="TreeGrafter"/>
</dbReference>
<dbReference type="PROSITE" id="PS50975">
    <property type="entry name" value="ATP_GRASP"/>
    <property type="match status" value="1"/>
</dbReference>
<dbReference type="STRING" id="222984.GCA_000731985_01224"/>
<dbReference type="GO" id="GO:0046872">
    <property type="term" value="F:metal ion binding"/>
    <property type="evidence" value="ECO:0007669"/>
    <property type="project" value="UniProtKB-KW"/>
</dbReference>
<feature type="domain" description="ATP-grasp" evidence="5">
    <location>
        <begin position="105"/>
        <end position="286"/>
    </location>
</feature>
<evidence type="ECO:0000313" key="7">
    <source>
        <dbReference type="Proteomes" id="UP000292704"/>
    </source>
</evidence>
<dbReference type="RefSeq" id="WP_130170851.1">
    <property type="nucleotide sequence ID" value="NZ_SHMR01000005.1"/>
</dbReference>
<evidence type="ECO:0000256" key="3">
    <source>
        <dbReference type="ARBA" id="ARBA00022840"/>
    </source>
</evidence>
<dbReference type="EMBL" id="SHMR01000005">
    <property type="protein sequence ID" value="RZH67555.1"/>
    <property type="molecule type" value="Genomic_DNA"/>
</dbReference>
<sequence>MAVADPVTVGVLSLHTSKETKAILNAVEELGHDSEWLRSENTSISVADGSPLLEPEVDVIANRMLLSNTEQPAEELGLVNAFSQLVPTLNEPSAVMTAMHKLSTATALASNDVRTPDVTLALSGEKLNAARERYGEEAVYKTAIGTHGGGTWKVGPDDPVNAKVGNRYAFLQELVDQEDVRHRDLRVYVVGGEIVAAMYRYAPDNDWRTNVALGGSVEDATEDLPAEASEMAKRAADIVDLDYAGVDLVEGDEGWFVLEVNPTAGFKGLYEATQVSPAPYIAKLAIERAGGEVDDDRVRDIANVLDDSRPTAQPPESVTQDTEPAVIGYTEEVVLSGTSGSKSVLAKSDTGATRTSIDTSLAADIGAGPIKSITRIRSGSSKQSKSRPVVDVVVGVGGNQHTVTASVEDRSHMDYPVLLGRDILENYQVDVSRRIDSDAADTPEEEEE</sequence>
<dbReference type="SUPFAM" id="SSF56059">
    <property type="entry name" value="Glutathione synthetase ATP-binding domain-like"/>
    <property type="match status" value="1"/>
</dbReference>
<evidence type="ECO:0000256" key="1">
    <source>
        <dbReference type="ARBA" id="ARBA00022723"/>
    </source>
</evidence>
<dbReference type="InterPro" id="IPR011761">
    <property type="entry name" value="ATP-grasp"/>
</dbReference>
<accession>A0A482Y072</accession>
<dbReference type="Gene3D" id="2.40.70.10">
    <property type="entry name" value="Acid Proteases"/>
    <property type="match status" value="1"/>
</dbReference>
<dbReference type="OrthoDB" id="200216at2157"/>
<comment type="caution">
    <text evidence="6">The sequence shown here is derived from an EMBL/GenBank/DDBJ whole genome shotgun (WGS) entry which is preliminary data.</text>
</comment>